<keyword evidence="3" id="KW-1185">Reference proteome</keyword>
<dbReference type="EMBL" id="OV725081">
    <property type="protein sequence ID" value="CAH1402765.1"/>
    <property type="molecule type" value="Genomic_DNA"/>
</dbReference>
<dbReference type="PROSITE" id="PS51788">
    <property type="entry name" value="CULT"/>
    <property type="match status" value="1"/>
</dbReference>
<gene>
    <name evidence="2" type="ORF">NEZAVI_LOCUS11511</name>
</gene>
<evidence type="ECO:0000313" key="3">
    <source>
        <dbReference type="Proteomes" id="UP001152798"/>
    </source>
</evidence>
<dbReference type="InterPro" id="IPR034750">
    <property type="entry name" value="CULT"/>
</dbReference>
<dbReference type="Gene3D" id="2.170.150.20">
    <property type="entry name" value="Peptide methionine sulfoxide reductase"/>
    <property type="match status" value="1"/>
</dbReference>
<organism evidence="2 3">
    <name type="scientific">Nezara viridula</name>
    <name type="common">Southern green stink bug</name>
    <name type="synonym">Cimex viridulus</name>
    <dbReference type="NCBI Taxonomy" id="85310"/>
    <lineage>
        <taxon>Eukaryota</taxon>
        <taxon>Metazoa</taxon>
        <taxon>Ecdysozoa</taxon>
        <taxon>Arthropoda</taxon>
        <taxon>Hexapoda</taxon>
        <taxon>Insecta</taxon>
        <taxon>Pterygota</taxon>
        <taxon>Neoptera</taxon>
        <taxon>Paraneoptera</taxon>
        <taxon>Hemiptera</taxon>
        <taxon>Heteroptera</taxon>
        <taxon>Panheteroptera</taxon>
        <taxon>Pentatomomorpha</taxon>
        <taxon>Pentatomoidea</taxon>
        <taxon>Pentatomidae</taxon>
        <taxon>Pentatominae</taxon>
        <taxon>Nezara</taxon>
    </lineage>
</organism>
<feature type="domain" description="CULT" evidence="1">
    <location>
        <begin position="40"/>
        <end position="168"/>
    </location>
</feature>
<evidence type="ECO:0000259" key="1">
    <source>
        <dbReference type="PROSITE" id="PS51788"/>
    </source>
</evidence>
<dbReference type="Proteomes" id="UP001152798">
    <property type="component" value="Chromosome 5"/>
</dbReference>
<reference evidence="2" key="1">
    <citation type="submission" date="2022-01" db="EMBL/GenBank/DDBJ databases">
        <authorList>
            <person name="King R."/>
        </authorList>
    </citation>
    <scope>NUCLEOTIDE SEQUENCE</scope>
</reference>
<proteinExistence type="predicted"/>
<dbReference type="CDD" id="cd15777">
    <property type="entry name" value="CRBN_C_like"/>
    <property type="match status" value="1"/>
</dbReference>
<sequence length="185" mass="21375">MKRKFYGFMFYNEKLPLVFLILIIFSFRSVYSSDLQHKHSDFILCRLCGHNIAPATHVINIQSPAAEKIYNRSLFGLDNVEVQRIRNPLGIEFNIVLSTGGTCVGRRERWKSHNSWFPGYLWKPCFCSNCSQHIGWIFEPIQSAHEERAYASTKGFYALILDNIISEDYSDSLLATPKISSRDEL</sequence>
<evidence type="ECO:0000313" key="2">
    <source>
        <dbReference type="EMBL" id="CAH1402765.1"/>
    </source>
</evidence>
<accession>A0A9P0HHS9</accession>
<dbReference type="AlphaFoldDB" id="A0A9P0HHS9"/>
<protein>
    <recommendedName>
        <fullName evidence="1">CULT domain-containing protein</fullName>
    </recommendedName>
</protein>
<name>A0A9P0HHS9_NEZVI</name>
<dbReference type="OrthoDB" id="5778218at2759"/>